<gene>
    <name evidence="2" type="ORF">rCG_50359</name>
</gene>
<protein>
    <submittedName>
        <fullName evidence="2">RCG50359</fullName>
    </submittedName>
</protein>
<feature type="compositionally biased region" description="Basic and acidic residues" evidence="1">
    <location>
        <begin position="46"/>
        <end position="56"/>
    </location>
</feature>
<dbReference type="EMBL" id="CH474008">
    <property type="protein sequence ID" value="EDL90283.1"/>
    <property type="molecule type" value="Genomic_DNA"/>
</dbReference>
<feature type="compositionally biased region" description="Low complexity" evidence="1">
    <location>
        <begin position="32"/>
        <end position="43"/>
    </location>
</feature>
<sequence length="56" mass="6231">MRGLPQWETEHWESGSFKDGVCLSLFSSFSQSNTSLPLNSLPLDSEASRKKELGKS</sequence>
<evidence type="ECO:0000313" key="2">
    <source>
        <dbReference type="EMBL" id="EDL90283.1"/>
    </source>
</evidence>
<name>A6JZ70_RAT</name>
<evidence type="ECO:0000256" key="1">
    <source>
        <dbReference type="SAM" id="MobiDB-lite"/>
    </source>
</evidence>
<feature type="region of interest" description="Disordered" evidence="1">
    <location>
        <begin position="32"/>
        <end position="56"/>
    </location>
</feature>
<proteinExistence type="predicted"/>
<dbReference type="Proteomes" id="UP000234681">
    <property type="component" value="Chromosome 5"/>
</dbReference>
<reference evidence="2 3" key="1">
    <citation type="submission" date="2005-09" db="EMBL/GenBank/DDBJ databases">
        <authorList>
            <person name="Mural R.J."/>
            <person name="Li P.W."/>
            <person name="Adams M.D."/>
            <person name="Amanatides P.G."/>
            <person name="Baden-Tillson H."/>
            <person name="Barnstead M."/>
            <person name="Chin S.H."/>
            <person name="Dew I."/>
            <person name="Evans C.A."/>
            <person name="Ferriera S."/>
            <person name="Flanigan M."/>
            <person name="Fosler C."/>
            <person name="Glodek A."/>
            <person name="Gu Z."/>
            <person name="Holt R.A."/>
            <person name="Jennings D."/>
            <person name="Kraft C.L."/>
            <person name="Lu F."/>
            <person name="Nguyen T."/>
            <person name="Nusskern D.R."/>
            <person name="Pfannkoch C.M."/>
            <person name="Sitter C."/>
            <person name="Sutton G.G."/>
            <person name="Venter J.C."/>
            <person name="Wang Z."/>
            <person name="Woodage T."/>
            <person name="Zheng X.H."/>
            <person name="Zhong F."/>
        </authorList>
    </citation>
    <scope>NUCLEOTIDE SEQUENCE [LARGE SCALE GENOMIC DNA]</scope>
    <source>
        <strain>BN</strain>
        <strain evidence="3">Sprague-Dawley</strain>
    </source>
</reference>
<dbReference type="AlphaFoldDB" id="A6JZ70"/>
<organism evidence="2 3">
    <name type="scientific">Rattus norvegicus</name>
    <name type="common">Rat</name>
    <dbReference type="NCBI Taxonomy" id="10116"/>
    <lineage>
        <taxon>Eukaryota</taxon>
        <taxon>Metazoa</taxon>
        <taxon>Chordata</taxon>
        <taxon>Craniata</taxon>
        <taxon>Vertebrata</taxon>
        <taxon>Euteleostomi</taxon>
        <taxon>Mammalia</taxon>
        <taxon>Eutheria</taxon>
        <taxon>Euarchontoglires</taxon>
        <taxon>Glires</taxon>
        <taxon>Rodentia</taxon>
        <taxon>Myomorpha</taxon>
        <taxon>Muroidea</taxon>
        <taxon>Muridae</taxon>
        <taxon>Murinae</taxon>
        <taxon>Rattus</taxon>
    </lineage>
</organism>
<accession>A6JZ70</accession>
<evidence type="ECO:0000313" key="3">
    <source>
        <dbReference type="Proteomes" id="UP000234681"/>
    </source>
</evidence>